<evidence type="ECO:0000256" key="1">
    <source>
        <dbReference type="ARBA" id="ARBA00023015"/>
    </source>
</evidence>
<dbReference type="STRING" id="985054.SAMN05444358_11218"/>
<dbReference type="Gene3D" id="3.40.50.880">
    <property type="match status" value="1"/>
</dbReference>
<name>A0A1H3ET32_9RHOB</name>
<dbReference type="Proteomes" id="UP000183400">
    <property type="component" value="Unassembled WGS sequence"/>
</dbReference>
<dbReference type="AlphaFoldDB" id="A0A1H3ET32"/>
<keyword evidence="2 5" id="KW-0238">DNA-binding</keyword>
<protein>
    <submittedName>
        <fullName evidence="5">Transcriptional regulator GlxA family, contains an amidase domain and an AraC-type DNA-binding HTH domain</fullName>
    </submittedName>
</protein>
<dbReference type="GO" id="GO:0043565">
    <property type="term" value="F:sequence-specific DNA binding"/>
    <property type="evidence" value="ECO:0007669"/>
    <property type="project" value="InterPro"/>
</dbReference>
<dbReference type="CDD" id="cd03136">
    <property type="entry name" value="GATase1_AraC_ArgR_like"/>
    <property type="match status" value="1"/>
</dbReference>
<feature type="domain" description="HTH araC/xylS-type" evidence="4">
    <location>
        <begin position="221"/>
        <end position="319"/>
    </location>
</feature>
<dbReference type="SUPFAM" id="SSF52317">
    <property type="entry name" value="Class I glutamine amidotransferase-like"/>
    <property type="match status" value="1"/>
</dbReference>
<gene>
    <name evidence="5" type="ORF">SAMN05444358_11218</name>
</gene>
<dbReference type="RefSeq" id="WP_074738954.1">
    <property type="nucleotide sequence ID" value="NZ_FNNP01000012.1"/>
</dbReference>
<dbReference type="OrthoDB" id="9793400at2"/>
<proteinExistence type="predicted"/>
<dbReference type="Pfam" id="PF12833">
    <property type="entry name" value="HTH_18"/>
    <property type="match status" value="1"/>
</dbReference>
<organism evidence="5 6">
    <name type="scientific">Ruegeria halocynthiae</name>
    <dbReference type="NCBI Taxonomy" id="985054"/>
    <lineage>
        <taxon>Bacteria</taxon>
        <taxon>Pseudomonadati</taxon>
        <taxon>Pseudomonadota</taxon>
        <taxon>Alphaproteobacteria</taxon>
        <taxon>Rhodobacterales</taxon>
        <taxon>Roseobacteraceae</taxon>
        <taxon>Ruegeria</taxon>
    </lineage>
</organism>
<keyword evidence="3" id="KW-0804">Transcription</keyword>
<keyword evidence="6" id="KW-1185">Reference proteome</keyword>
<dbReference type="PANTHER" id="PTHR46796:SF12">
    <property type="entry name" value="HTH-TYPE DNA-BINDING TRANSCRIPTIONAL ACTIVATOR EUTR"/>
    <property type="match status" value="1"/>
</dbReference>
<dbReference type="EMBL" id="FNNP01000012">
    <property type="protein sequence ID" value="SDX81079.1"/>
    <property type="molecule type" value="Genomic_DNA"/>
</dbReference>
<dbReference type="PANTHER" id="PTHR46796">
    <property type="entry name" value="HTH-TYPE TRANSCRIPTIONAL ACTIVATOR RHAS-RELATED"/>
    <property type="match status" value="1"/>
</dbReference>
<dbReference type="PROSITE" id="PS01124">
    <property type="entry name" value="HTH_ARAC_FAMILY_2"/>
    <property type="match status" value="1"/>
</dbReference>
<reference evidence="6" key="1">
    <citation type="submission" date="2016-10" db="EMBL/GenBank/DDBJ databases">
        <authorList>
            <person name="Varghese N."/>
            <person name="Submissions S."/>
        </authorList>
    </citation>
    <scope>NUCLEOTIDE SEQUENCE [LARGE SCALE GENOMIC DNA]</scope>
    <source>
        <strain evidence="6">DSM 27839</strain>
    </source>
</reference>
<dbReference type="GO" id="GO:0003700">
    <property type="term" value="F:DNA-binding transcription factor activity"/>
    <property type="evidence" value="ECO:0007669"/>
    <property type="project" value="InterPro"/>
</dbReference>
<dbReference type="SUPFAM" id="SSF46689">
    <property type="entry name" value="Homeodomain-like"/>
    <property type="match status" value="2"/>
</dbReference>
<keyword evidence="1" id="KW-0805">Transcription regulation</keyword>
<evidence type="ECO:0000313" key="5">
    <source>
        <dbReference type="EMBL" id="SDX81079.1"/>
    </source>
</evidence>
<dbReference type="PROSITE" id="PS00041">
    <property type="entry name" value="HTH_ARAC_FAMILY_1"/>
    <property type="match status" value="1"/>
</dbReference>
<dbReference type="InterPro" id="IPR018062">
    <property type="entry name" value="HTH_AraC-typ_CS"/>
</dbReference>
<dbReference type="InterPro" id="IPR009057">
    <property type="entry name" value="Homeodomain-like_sf"/>
</dbReference>
<evidence type="ECO:0000256" key="3">
    <source>
        <dbReference type="ARBA" id="ARBA00023163"/>
    </source>
</evidence>
<dbReference type="Gene3D" id="1.10.10.60">
    <property type="entry name" value="Homeodomain-like"/>
    <property type="match status" value="1"/>
</dbReference>
<accession>A0A1H3ET32</accession>
<evidence type="ECO:0000313" key="6">
    <source>
        <dbReference type="Proteomes" id="UP000183400"/>
    </source>
</evidence>
<dbReference type="SMART" id="SM00342">
    <property type="entry name" value="HTH_ARAC"/>
    <property type="match status" value="1"/>
</dbReference>
<dbReference type="InterPro" id="IPR018060">
    <property type="entry name" value="HTH_AraC"/>
</dbReference>
<evidence type="ECO:0000259" key="4">
    <source>
        <dbReference type="PROSITE" id="PS01124"/>
    </source>
</evidence>
<dbReference type="InterPro" id="IPR050204">
    <property type="entry name" value="AraC_XylS_family_regulators"/>
</dbReference>
<sequence>MLTEKSTEIGFLLFDGFPMACLTSVIEPLRAANEIAGQEAFCWSLVTEWGQKVRSSANVRFEAECSLSNCQSIDILFLLSSPTSGFADPGFGNGALRTLARHGTILGGISGGVFPLVRSGVMTGHPVSVHWCYEAAFDAEFPDVDARREVIVSDATRYTAAGAAAAFDLALHLIEDLLGSEVAHEVACWFQHPMMRGEGVRQQVPRTSKPDTGDRLPPLVSKCVELFAGHMNEPISVAEVADQTGVTPRQVERAFKQATGQSPSHYYRAMRMKAARQMVVYTKDPIADIAAAIGYSSVAPLVTHYRSAFGLSPSEDRRRINQFRVEDNAPLPSS</sequence>
<dbReference type="InterPro" id="IPR029062">
    <property type="entry name" value="Class_I_gatase-like"/>
</dbReference>
<evidence type="ECO:0000256" key="2">
    <source>
        <dbReference type="ARBA" id="ARBA00023125"/>
    </source>
</evidence>